<evidence type="ECO:0000313" key="2">
    <source>
        <dbReference type="EMBL" id="SDU92330.1"/>
    </source>
</evidence>
<proteinExistence type="predicted"/>
<evidence type="ECO:0008006" key="4">
    <source>
        <dbReference type="Google" id="ProtNLM"/>
    </source>
</evidence>
<dbReference type="RefSeq" id="WP_084377866.1">
    <property type="nucleotide sequence ID" value="NZ_LS483433.1"/>
</dbReference>
<evidence type="ECO:0000256" key="1">
    <source>
        <dbReference type="SAM" id="SignalP"/>
    </source>
</evidence>
<reference evidence="3" key="1">
    <citation type="submission" date="2016-10" db="EMBL/GenBank/DDBJ databases">
        <authorList>
            <person name="Varghese N."/>
            <person name="Submissions S."/>
        </authorList>
    </citation>
    <scope>NUCLEOTIDE SEQUENCE [LARGE SCALE GENOMIC DNA]</scope>
    <source>
        <strain evidence="3">LMG 2223</strain>
    </source>
</reference>
<keyword evidence="1" id="KW-0732">Signal</keyword>
<dbReference type="Proteomes" id="UP000198600">
    <property type="component" value="Chromosome I"/>
</dbReference>
<accession>A0A1H2MGI4</accession>
<dbReference type="AlphaFoldDB" id="A0A1H2MGI4"/>
<organism evidence="2 3">
    <name type="scientific">Pseudomonas mucidolens</name>
    <dbReference type="NCBI Taxonomy" id="46679"/>
    <lineage>
        <taxon>Bacteria</taxon>
        <taxon>Pseudomonadati</taxon>
        <taxon>Pseudomonadota</taxon>
        <taxon>Gammaproteobacteria</taxon>
        <taxon>Pseudomonadales</taxon>
        <taxon>Pseudomonadaceae</taxon>
        <taxon>Pseudomonas</taxon>
    </lineage>
</organism>
<keyword evidence="3" id="KW-1185">Reference proteome</keyword>
<gene>
    <name evidence="2" type="ORF">SAMN05216202_1682</name>
</gene>
<protein>
    <recommendedName>
        <fullName evidence="4">Type 1 fimbrial protein</fullName>
    </recommendedName>
</protein>
<name>A0A1H2MGI4_9PSED</name>
<dbReference type="PROSITE" id="PS51257">
    <property type="entry name" value="PROKAR_LIPOPROTEIN"/>
    <property type="match status" value="1"/>
</dbReference>
<dbReference type="OrthoDB" id="7011214at2"/>
<sequence>MNSPRLAAGISLCFALVSGSCLAATGVIQFHGSIVEPACQTASGAGVTVGFSDCPASARGAAISVSSVEPTRKVSAPKGSPVNVKLLVDTAGQDRYFERHYLLSDAAGKPLQSGAYLVTLTYP</sequence>
<evidence type="ECO:0000313" key="3">
    <source>
        <dbReference type="Proteomes" id="UP000198600"/>
    </source>
</evidence>
<dbReference type="EMBL" id="LT629802">
    <property type="protein sequence ID" value="SDU92330.1"/>
    <property type="molecule type" value="Genomic_DNA"/>
</dbReference>
<feature type="signal peptide" evidence="1">
    <location>
        <begin position="1"/>
        <end position="23"/>
    </location>
</feature>
<feature type="chain" id="PRO_5030027464" description="Type 1 fimbrial protein" evidence="1">
    <location>
        <begin position="24"/>
        <end position="123"/>
    </location>
</feature>